<protein>
    <submittedName>
        <fullName evidence="2">Uncharacterized protein</fullName>
    </submittedName>
</protein>
<organism evidence="2 3">
    <name type="scientific">Yinghuangia soli</name>
    <dbReference type="NCBI Taxonomy" id="2908204"/>
    <lineage>
        <taxon>Bacteria</taxon>
        <taxon>Bacillati</taxon>
        <taxon>Actinomycetota</taxon>
        <taxon>Actinomycetes</taxon>
        <taxon>Kitasatosporales</taxon>
        <taxon>Streptomycetaceae</taxon>
        <taxon>Yinghuangia</taxon>
    </lineage>
</organism>
<feature type="non-terminal residue" evidence="2">
    <location>
        <position position="1"/>
    </location>
</feature>
<feature type="compositionally biased region" description="Low complexity" evidence="1">
    <location>
        <begin position="1"/>
        <end position="36"/>
    </location>
</feature>
<dbReference type="AlphaFoldDB" id="A0AA41QAR4"/>
<evidence type="ECO:0000313" key="2">
    <source>
        <dbReference type="EMBL" id="MCF2534020.1"/>
    </source>
</evidence>
<dbReference type="EMBL" id="JAKFHA010000073">
    <property type="protein sequence ID" value="MCF2534020.1"/>
    <property type="molecule type" value="Genomic_DNA"/>
</dbReference>
<accession>A0AA41QAR4</accession>
<keyword evidence="3" id="KW-1185">Reference proteome</keyword>
<evidence type="ECO:0000313" key="3">
    <source>
        <dbReference type="Proteomes" id="UP001165378"/>
    </source>
</evidence>
<comment type="caution">
    <text evidence="2">The sequence shown here is derived from an EMBL/GenBank/DDBJ whole genome shotgun (WGS) entry which is preliminary data.</text>
</comment>
<evidence type="ECO:0000256" key="1">
    <source>
        <dbReference type="SAM" id="MobiDB-lite"/>
    </source>
</evidence>
<dbReference type="Proteomes" id="UP001165378">
    <property type="component" value="Unassembled WGS sequence"/>
</dbReference>
<name>A0AA41QAR4_9ACTN</name>
<reference evidence="2" key="1">
    <citation type="submission" date="2022-01" db="EMBL/GenBank/DDBJ databases">
        <title>Genome-Based Taxonomic Classification of the Phylum Actinobacteria.</title>
        <authorList>
            <person name="Gao Y."/>
        </authorList>
    </citation>
    <scope>NUCLEOTIDE SEQUENCE</scope>
    <source>
        <strain evidence="2">KLBMP 8922</strain>
    </source>
</reference>
<gene>
    <name evidence="2" type="ORF">LZ495_43310</name>
</gene>
<sequence>RVPAAEPAAAAPEPGAAAAPAAAPGGTADPRTGPAAEPDADSAPVRSVHETASRMGAFARGTRSGRAAVQGAPESGGAPETTGPRERGSDGDDQDKGIAQS</sequence>
<proteinExistence type="predicted"/>
<feature type="compositionally biased region" description="Basic and acidic residues" evidence="1">
    <location>
        <begin position="83"/>
        <end position="101"/>
    </location>
</feature>
<feature type="region of interest" description="Disordered" evidence="1">
    <location>
        <begin position="1"/>
        <end position="101"/>
    </location>
</feature>